<dbReference type="GO" id="GO:0004045">
    <property type="term" value="F:peptidyl-tRNA hydrolase activity"/>
    <property type="evidence" value="ECO:0007669"/>
    <property type="project" value="UniProtKB-EC"/>
</dbReference>
<keyword evidence="3 7" id="KW-0378">Hydrolase</keyword>
<proteinExistence type="inferred from homology"/>
<keyword evidence="2" id="KW-0820">tRNA-binding</keyword>
<dbReference type="EC" id="3.1.1.29" evidence="1"/>
<reference evidence="7 8" key="1">
    <citation type="journal article" date="2020" name="Biotechnol. Biofuels">
        <title>New insights from the biogas microbiome by comprehensive genome-resolved metagenomics of nearly 1600 species originating from multiple anaerobic digesters.</title>
        <authorList>
            <person name="Campanaro S."/>
            <person name="Treu L."/>
            <person name="Rodriguez-R L.M."/>
            <person name="Kovalovszki A."/>
            <person name="Ziels R.M."/>
            <person name="Maus I."/>
            <person name="Zhu X."/>
            <person name="Kougias P.G."/>
            <person name="Basile A."/>
            <person name="Luo G."/>
            <person name="Schluter A."/>
            <person name="Konstantinidis K.T."/>
            <person name="Angelidaki I."/>
        </authorList>
    </citation>
    <scope>NUCLEOTIDE SEQUENCE [LARGE SCALE GENOMIC DNA]</scope>
    <source>
        <strain evidence="7">AS27yjCOA_65</strain>
    </source>
</reference>
<dbReference type="CDD" id="cd00462">
    <property type="entry name" value="PTH"/>
    <property type="match status" value="1"/>
</dbReference>
<gene>
    <name evidence="7" type="ORF">GYA55_00030</name>
</gene>
<dbReference type="Proteomes" id="UP000524246">
    <property type="component" value="Unassembled WGS sequence"/>
</dbReference>
<evidence type="ECO:0000256" key="2">
    <source>
        <dbReference type="ARBA" id="ARBA00022555"/>
    </source>
</evidence>
<dbReference type="PANTHER" id="PTHR17224:SF1">
    <property type="entry name" value="PEPTIDYL-TRNA HYDROLASE"/>
    <property type="match status" value="1"/>
</dbReference>
<evidence type="ECO:0000256" key="4">
    <source>
        <dbReference type="ARBA" id="ARBA00022884"/>
    </source>
</evidence>
<sequence>MSRIRVIAGLGNPGSRYCGTRHNVGFEIVDALHQRCEHGRESDLTATCWRVKKEGEEAELGMKGETFHVFKPLTFMNLSGQAVGAFLRYYKYDANELLVVHDDIDLPLGTLRIKLGGGEAGHNGLRSISENLGTKDYYRLRIGVGKPEHSEDEDAVA</sequence>
<dbReference type="EMBL" id="JAAZON010000001">
    <property type="protein sequence ID" value="NMC61531.1"/>
    <property type="molecule type" value="Genomic_DNA"/>
</dbReference>
<dbReference type="PROSITE" id="PS01195">
    <property type="entry name" value="PEPT_TRNA_HYDROL_1"/>
    <property type="match status" value="1"/>
</dbReference>
<evidence type="ECO:0000313" key="8">
    <source>
        <dbReference type="Proteomes" id="UP000524246"/>
    </source>
</evidence>
<accession>A0A7X9FNW9</accession>
<dbReference type="AlphaFoldDB" id="A0A7X9FNW9"/>
<dbReference type="SUPFAM" id="SSF53178">
    <property type="entry name" value="Peptidyl-tRNA hydrolase-like"/>
    <property type="match status" value="1"/>
</dbReference>
<name>A0A7X9FNW9_9DELT</name>
<evidence type="ECO:0000256" key="5">
    <source>
        <dbReference type="ARBA" id="ARBA00038063"/>
    </source>
</evidence>
<dbReference type="GO" id="GO:0000049">
    <property type="term" value="F:tRNA binding"/>
    <property type="evidence" value="ECO:0007669"/>
    <property type="project" value="UniProtKB-KW"/>
</dbReference>
<dbReference type="InterPro" id="IPR018171">
    <property type="entry name" value="Pept_tRNA_hydro_CS"/>
</dbReference>
<dbReference type="InterPro" id="IPR001328">
    <property type="entry name" value="Pept_tRNA_hydro"/>
</dbReference>
<dbReference type="Gene3D" id="3.40.50.1470">
    <property type="entry name" value="Peptidyl-tRNA hydrolase"/>
    <property type="match status" value="1"/>
</dbReference>
<evidence type="ECO:0000256" key="6">
    <source>
        <dbReference type="ARBA" id="ARBA00050038"/>
    </source>
</evidence>
<comment type="caution">
    <text evidence="7">The sequence shown here is derived from an EMBL/GenBank/DDBJ whole genome shotgun (WGS) entry which is preliminary data.</text>
</comment>
<dbReference type="PANTHER" id="PTHR17224">
    <property type="entry name" value="PEPTIDYL-TRNA HYDROLASE"/>
    <property type="match status" value="1"/>
</dbReference>
<comment type="similarity">
    <text evidence="5">Belongs to the PTH family.</text>
</comment>
<feature type="non-terminal residue" evidence="7">
    <location>
        <position position="157"/>
    </location>
</feature>
<evidence type="ECO:0000256" key="1">
    <source>
        <dbReference type="ARBA" id="ARBA00013260"/>
    </source>
</evidence>
<keyword evidence="4" id="KW-0694">RNA-binding</keyword>
<evidence type="ECO:0000256" key="3">
    <source>
        <dbReference type="ARBA" id="ARBA00022801"/>
    </source>
</evidence>
<dbReference type="PROSITE" id="PS01196">
    <property type="entry name" value="PEPT_TRNA_HYDROL_2"/>
    <property type="match status" value="1"/>
</dbReference>
<organism evidence="7 8">
    <name type="scientific">SAR324 cluster bacterium</name>
    <dbReference type="NCBI Taxonomy" id="2024889"/>
    <lineage>
        <taxon>Bacteria</taxon>
        <taxon>Deltaproteobacteria</taxon>
        <taxon>SAR324 cluster</taxon>
    </lineage>
</organism>
<dbReference type="NCBIfam" id="TIGR00447">
    <property type="entry name" value="pth"/>
    <property type="match status" value="1"/>
</dbReference>
<dbReference type="Pfam" id="PF01195">
    <property type="entry name" value="Pept_tRNA_hydro"/>
    <property type="match status" value="1"/>
</dbReference>
<evidence type="ECO:0000313" key="7">
    <source>
        <dbReference type="EMBL" id="NMC61531.1"/>
    </source>
</evidence>
<protein>
    <recommendedName>
        <fullName evidence="6">Peptidyl-tRNA hydrolase</fullName>
        <ecNumber evidence="1">3.1.1.29</ecNumber>
    </recommendedName>
</protein>
<dbReference type="InterPro" id="IPR036416">
    <property type="entry name" value="Pept_tRNA_hydro_sf"/>
</dbReference>